<dbReference type="PANTHER" id="PTHR35007:SF2">
    <property type="entry name" value="PILUS ASSEMBLE PROTEIN"/>
    <property type="match status" value="1"/>
</dbReference>
<evidence type="ECO:0000256" key="6">
    <source>
        <dbReference type="SAM" id="Phobius"/>
    </source>
</evidence>
<evidence type="ECO:0000256" key="4">
    <source>
        <dbReference type="ARBA" id="ARBA00022989"/>
    </source>
</evidence>
<evidence type="ECO:0000259" key="7">
    <source>
        <dbReference type="Pfam" id="PF00482"/>
    </source>
</evidence>
<gene>
    <name evidence="8" type="ORF">H8S22_06235</name>
</gene>
<comment type="subcellular location">
    <subcellularLocation>
        <location evidence="1">Cell membrane</location>
        <topology evidence="1">Multi-pass membrane protein</topology>
    </subcellularLocation>
</comment>
<dbReference type="PANTHER" id="PTHR35007">
    <property type="entry name" value="INTEGRAL MEMBRANE PROTEIN-RELATED"/>
    <property type="match status" value="1"/>
</dbReference>
<keyword evidence="3 6" id="KW-0812">Transmembrane</keyword>
<dbReference type="RefSeq" id="WP_024727390.1">
    <property type="nucleotide sequence ID" value="NZ_JACOOS010000005.1"/>
</dbReference>
<dbReference type="InterPro" id="IPR018076">
    <property type="entry name" value="T2SS_GspF_dom"/>
</dbReference>
<dbReference type="Proteomes" id="UP000635828">
    <property type="component" value="Unassembled WGS sequence"/>
</dbReference>
<protein>
    <submittedName>
        <fullName evidence="8">Type II secretion system F family protein</fullName>
    </submittedName>
</protein>
<feature type="transmembrane region" description="Helical" evidence="6">
    <location>
        <begin position="6"/>
        <end position="24"/>
    </location>
</feature>
<organism evidence="8 9">
    <name type="scientific">Anaerostipes hominis</name>
    <name type="common">ex Liu et al. 2021</name>
    <dbReference type="NCBI Taxonomy" id="2763018"/>
    <lineage>
        <taxon>Bacteria</taxon>
        <taxon>Bacillati</taxon>
        <taxon>Bacillota</taxon>
        <taxon>Clostridia</taxon>
        <taxon>Lachnospirales</taxon>
        <taxon>Lachnospiraceae</taxon>
        <taxon>Anaerostipes</taxon>
    </lineage>
</organism>
<evidence type="ECO:0000256" key="1">
    <source>
        <dbReference type="ARBA" id="ARBA00004651"/>
    </source>
</evidence>
<proteinExistence type="predicted"/>
<sequence>MNVTTMIGIGCTWSVAMVILFQVMRFEKEKKLQPGTRNDAWLFSDFQHKIYREIFHDKKPELIAPSFRIDVAQYYRDCGISGEIPDLMNVIVFRIFGLLALLVGAALFFVDVYFACLFILYAVIMILYPTSRMHTGAEEKKNEFESCIPRYLDLLQAALEVMPIEQAIRQSAERIDSLLSRELLDALGDVTLGASNWREALEDVARRYQVDMFSELVLDINVAYEKGIDILDPIKRKKKEYMETYLQHKKEKMMRIKSKILFPIVIFKIFPVLGFLLVPVIVQLQNF</sequence>
<reference evidence="8 9" key="1">
    <citation type="submission" date="2020-08" db="EMBL/GenBank/DDBJ databases">
        <title>Genome public.</title>
        <authorList>
            <person name="Liu C."/>
            <person name="Sun Q."/>
        </authorList>
    </citation>
    <scope>NUCLEOTIDE SEQUENCE [LARGE SCALE GENOMIC DNA]</scope>
    <source>
        <strain evidence="8 9">NSJ-7</strain>
    </source>
</reference>
<evidence type="ECO:0000313" key="8">
    <source>
        <dbReference type="EMBL" id="MBC5677219.1"/>
    </source>
</evidence>
<keyword evidence="9" id="KW-1185">Reference proteome</keyword>
<accession>A0ABR7FPS5</accession>
<dbReference type="EMBL" id="JACOOS010000005">
    <property type="protein sequence ID" value="MBC5677219.1"/>
    <property type="molecule type" value="Genomic_DNA"/>
</dbReference>
<feature type="domain" description="Type II secretion system protein GspF" evidence="7">
    <location>
        <begin position="162"/>
        <end position="277"/>
    </location>
</feature>
<dbReference type="Pfam" id="PF00482">
    <property type="entry name" value="T2SSF"/>
    <property type="match status" value="1"/>
</dbReference>
<evidence type="ECO:0000256" key="3">
    <source>
        <dbReference type="ARBA" id="ARBA00022692"/>
    </source>
</evidence>
<name>A0ABR7FPS5_9FIRM</name>
<keyword evidence="5 6" id="KW-0472">Membrane</keyword>
<evidence type="ECO:0000313" key="9">
    <source>
        <dbReference type="Proteomes" id="UP000635828"/>
    </source>
</evidence>
<keyword evidence="4 6" id="KW-1133">Transmembrane helix</keyword>
<comment type="caution">
    <text evidence="8">The sequence shown here is derived from an EMBL/GenBank/DDBJ whole genome shotgun (WGS) entry which is preliminary data.</text>
</comment>
<keyword evidence="2" id="KW-1003">Cell membrane</keyword>
<evidence type="ECO:0000256" key="2">
    <source>
        <dbReference type="ARBA" id="ARBA00022475"/>
    </source>
</evidence>
<feature type="transmembrane region" description="Helical" evidence="6">
    <location>
        <begin position="112"/>
        <end position="131"/>
    </location>
</feature>
<evidence type="ECO:0000256" key="5">
    <source>
        <dbReference type="ARBA" id="ARBA00023136"/>
    </source>
</evidence>
<feature type="transmembrane region" description="Helical" evidence="6">
    <location>
        <begin position="260"/>
        <end position="282"/>
    </location>
</feature>